<organism evidence="2 3">
    <name type="scientific">Camelliibacillus cellulosilyticus</name>
    <dbReference type="NCBI Taxonomy" id="2174486"/>
    <lineage>
        <taxon>Bacteria</taxon>
        <taxon>Bacillati</taxon>
        <taxon>Bacillota</taxon>
        <taxon>Bacilli</taxon>
        <taxon>Bacillales</taxon>
        <taxon>Sporolactobacillaceae</taxon>
        <taxon>Camelliibacillus</taxon>
    </lineage>
</organism>
<accession>A0ABV9GNW0</accession>
<feature type="transmembrane region" description="Helical" evidence="1">
    <location>
        <begin position="63"/>
        <end position="89"/>
    </location>
</feature>
<keyword evidence="1" id="KW-0472">Membrane</keyword>
<keyword evidence="1" id="KW-0812">Transmembrane</keyword>
<evidence type="ECO:0000256" key="1">
    <source>
        <dbReference type="SAM" id="Phobius"/>
    </source>
</evidence>
<proteinExistence type="predicted"/>
<comment type="caution">
    <text evidence="2">The sequence shown here is derived from an EMBL/GenBank/DDBJ whole genome shotgun (WGS) entry which is preliminary data.</text>
</comment>
<dbReference type="RefSeq" id="WP_376845658.1">
    <property type="nucleotide sequence ID" value="NZ_JBHSFW010000002.1"/>
</dbReference>
<dbReference type="Proteomes" id="UP001596022">
    <property type="component" value="Unassembled WGS sequence"/>
</dbReference>
<name>A0ABV9GNW0_9BACL</name>
<reference evidence="3" key="1">
    <citation type="journal article" date="2019" name="Int. J. Syst. Evol. Microbiol.">
        <title>The Global Catalogue of Microorganisms (GCM) 10K type strain sequencing project: providing services to taxonomists for standard genome sequencing and annotation.</title>
        <authorList>
            <consortium name="The Broad Institute Genomics Platform"/>
            <consortium name="The Broad Institute Genome Sequencing Center for Infectious Disease"/>
            <person name="Wu L."/>
            <person name="Ma J."/>
        </authorList>
    </citation>
    <scope>NUCLEOTIDE SEQUENCE [LARGE SCALE GENOMIC DNA]</scope>
    <source>
        <strain evidence="3">CGMCC 1.16306</strain>
    </source>
</reference>
<keyword evidence="3" id="KW-1185">Reference proteome</keyword>
<protein>
    <submittedName>
        <fullName evidence="2">Uncharacterized protein</fullName>
    </submittedName>
</protein>
<dbReference type="EMBL" id="JBHSFW010000002">
    <property type="protein sequence ID" value="MFC4618616.1"/>
    <property type="molecule type" value="Genomic_DNA"/>
</dbReference>
<gene>
    <name evidence="2" type="ORF">ACFO4N_07685</name>
</gene>
<evidence type="ECO:0000313" key="2">
    <source>
        <dbReference type="EMBL" id="MFC4618616.1"/>
    </source>
</evidence>
<sequence length="90" mass="10331">MSAEHYYHLCKNQYMNKPVEVRMLDGGVHRGIVSRVDREHVWLRPLDDGIGRDGGLDGPGMYFWWWGWGFPLALAGIAGIAALGALWWFW</sequence>
<keyword evidence="1" id="KW-1133">Transmembrane helix</keyword>
<evidence type="ECO:0000313" key="3">
    <source>
        <dbReference type="Proteomes" id="UP001596022"/>
    </source>
</evidence>